<gene>
    <name evidence="2" type="ORF">EVAR_101566_1</name>
</gene>
<evidence type="ECO:0000313" key="2">
    <source>
        <dbReference type="EMBL" id="GBP04632.1"/>
    </source>
</evidence>
<feature type="compositionally biased region" description="Polar residues" evidence="1">
    <location>
        <begin position="68"/>
        <end position="81"/>
    </location>
</feature>
<sequence>MREEQLEIWGSRRTLYQGWFTMLNYFEDEKIHASPKIQKVIGYRRVKLCNVATGKRGRVAATAKDDTPSSVTSRAASNTPDESVAASDRNTPASKAESDAKDDSSSNGDRKEIEGAPTPKPPSAGASIRESANKILALATKGEWTPVEQELKKLEKYVANQGEDGNTMPLAGIHDMVRF</sequence>
<reference evidence="2 3" key="1">
    <citation type="journal article" date="2019" name="Commun. Biol.">
        <title>The bagworm genome reveals a unique fibroin gene that provides high tensile strength.</title>
        <authorList>
            <person name="Kono N."/>
            <person name="Nakamura H."/>
            <person name="Ohtoshi R."/>
            <person name="Tomita M."/>
            <person name="Numata K."/>
            <person name="Arakawa K."/>
        </authorList>
    </citation>
    <scope>NUCLEOTIDE SEQUENCE [LARGE SCALE GENOMIC DNA]</scope>
</reference>
<feature type="compositionally biased region" description="Basic and acidic residues" evidence="1">
    <location>
        <begin position="96"/>
        <end position="114"/>
    </location>
</feature>
<feature type="region of interest" description="Disordered" evidence="1">
    <location>
        <begin position="57"/>
        <end position="131"/>
    </location>
</feature>
<protein>
    <submittedName>
        <fullName evidence="2">Uncharacterized protein</fullName>
    </submittedName>
</protein>
<organism evidence="2 3">
    <name type="scientific">Eumeta variegata</name>
    <name type="common">Bagworm moth</name>
    <name type="synonym">Eumeta japonica</name>
    <dbReference type="NCBI Taxonomy" id="151549"/>
    <lineage>
        <taxon>Eukaryota</taxon>
        <taxon>Metazoa</taxon>
        <taxon>Ecdysozoa</taxon>
        <taxon>Arthropoda</taxon>
        <taxon>Hexapoda</taxon>
        <taxon>Insecta</taxon>
        <taxon>Pterygota</taxon>
        <taxon>Neoptera</taxon>
        <taxon>Endopterygota</taxon>
        <taxon>Lepidoptera</taxon>
        <taxon>Glossata</taxon>
        <taxon>Ditrysia</taxon>
        <taxon>Tineoidea</taxon>
        <taxon>Psychidae</taxon>
        <taxon>Oiketicinae</taxon>
        <taxon>Eumeta</taxon>
    </lineage>
</organism>
<dbReference type="Proteomes" id="UP000299102">
    <property type="component" value="Unassembled WGS sequence"/>
</dbReference>
<dbReference type="AlphaFoldDB" id="A0A4C1SR74"/>
<evidence type="ECO:0000256" key="1">
    <source>
        <dbReference type="SAM" id="MobiDB-lite"/>
    </source>
</evidence>
<accession>A0A4C1SR74</accession>
<evidence type="ECO:0000313" key="3">
    <source>
        <dbReference type="Proteomes" id="UP000299102"/>
    </source>
</evidence>
<keyword evidence="3" id="KW-1185">Reference proteome</keyword>
<name>A0A4C1SR74_EUMVA</name>
<dbReference type="STRING" id="151549.A0A4C1SR74"/>
<comment type="caution">
    <text evidence="2">The sequence shown here is derived from an EMBL/GenBank/DDBJ whole genome shotgun (WGS) entry which is preliminary data.</text>
</comment>
<dbReference type="OrthoDB" id="8063768at2759"/>
<dbReference type="EMBL" id="BGZK01003799">
    <property type="protein sequence ID" value="GBP04632.1"/>
    <property type="molecule type" value="Genomic_DNA"/>
</dbReference>
<proteinExistence type="predicted"/>